<dbReference type="InterPro" id="IPR035816">
    <property type="entry name" value="SH3RF1/SH3RF3_SH3_4"/>
</dbReference>
<dbReference type="Gene3D" id="2.30.30.40">
    <property type="entry name" value="SH3 Domains"/>
    <property type="match status" value="4"/>
</dbReference>
<dbReference type="CDD" id="cd11786">
    <property type="entry name" value="SH3_SH3RF_1"/>
    <property type="match status" value="1"/>
</dbReference>
<sequence>MDEWTLNDLLECSVCLERLDTSSKVLPCQHTFCKKCLEEIVSTHKELRCPECRILVDVKIEDLPPNVLLMRILEGMRNAAPKKRSAIPNRLQGGLFPPSSVQHMASLQQQQQVPTHTATISSPETRVHTVPKQHVIQPSQPYARAIYDYLSNEPGDLCFKKGDIILLRKKIDSNWYHGESGGNHGVFPLTYVQVITPLPSHIPQCKAQYDFRMTNDDEEGCLTFNKGEVITVIRRVDENWAEGKLGDRIGIFPLAFVELNSVARALMKLSTNSQPGPSRVAPPTPTSEDTTPLIPTDHTRTVANSHSSQHHGVAVNLGNISGSAITPTSQSAHQHQISNTVPPVGTSDSSSTVSSASSSTTPNTSSSNTSSSSSTAPSSPTSPPPPRIPAPGITLPPHNAVAPPPPRPAHNPNISPGTPAHHVPPAQHREKRHSFSVLHTGHHHQASHRHSAEILSPTETTQDCLTAEQTLQSQMGGSGELLQRQGSQRHRRSGSSDTTGSGLTPPPPQGAPHHSSTTQLPAPYTALYPYKPHKADELELKKGAIYMVTERCQDGWFKGTSIRTQKCGVFPGNYVTPARAVTSGQAQLRSLARGSNSSSIAPQQGSGSSSGSPRNNPAASTPPVEPRSFTRVGSNKQGSSPLMYSPRNSQQSHNTLGTSVMTSQVPPELPPRSSSPGHSSPSISLSQHHGSTSVSPSSHHGSVISSSWHGQQPQQPGTLGLDLTSNSAPVTLGRSHSAVMATGSTASHGFDASVSTLGRSAVGQGLVHMSTTVAPPPNVSVTAVSSRSSDKAKEKKPKGGLMSRFTSMKKSKSPPPATYSMDNPVFDDGSAAVSPQHPVHVRSGSCPSQLLQVMPLDGSTAHHRLFGSSASSGSQRIKHKDQRPNVVMANLAHFGRSSDVTACGTSANHRKSNSLDAGTGADSGGGGRKTNKPLVPPVRERFRCIVPYPPNSESELELWVGDIIYVHKKHEDGWYKGTQQRTGRTGLFPASFVEGC</sequence>
<name>A0A067QV46_ZOONE</name>
<evidence type="ECO:0000259" key="16">
    <source>
        <dbReference type="PROSITE" id="PS50002"/>
    </source>
</evidence>
<evidence type="ECO:0000256" key="9">
    <source>
        <dbReference type="ARBA" id="ARBA00022771"/>
    </source>
</evidence>
<comment type="similarity">
    <text evidence="3">Belongs to the SH3RF family.</text>
</comment>
<feature type="region of interest" description="Disordered" evidence="15">
    <location>
        <begin position="906"/>
        <end position="934"/>
    </location>
</feature>
<protein>
    <recommendedName>
        <fullName evidence="4">RING-type E3 ubiquitin transferase</fullName>
        <ecNumber evidence="4">2.3.2.27</ecNumber>
    </recommendedName>
</protein>
<dbReference type="OrthoDB" id="2163411at2759"/>
<dbReference type="PANTHER" id="PTHR14167">
    <property type="entry name" value="SH3 DOMAIN-CONTAINING"/>
    <property type="match status" value="1"/>
</dbReference>
<dbReference type="Pfam" id="PF07653">
    <property type="entry name" value="SH3_2"/>
    <property type="match status" value="1"/>
</dbReference>
<evidence type="ECO:0000256" key="8">
    <source>
        <dbReference type="ARBA" id="ARBA00022737"/>
    </source>
</evidence>
<dbReference type="InterPro" id="IPR013083">
    <property type="entry name" value="Znf_RING/FYVE/PHD"/>
</dbReference>
<dbReference type="InterPro" id="IPR036028">
    <property type="entry name" value="SH3-like_dom_sf"/>
</dbReference>
<dbReference type="InterPro" id="IPR050384">
    <property type="entry name" value="Endophilin_SH3RF"/>
</dbReference>
<feature type="compositionally biased region" description="Pro residues" evidence="15">
    <location>
        <begin position="380"/>
        <end position="389"/>
    </location>
</feature>
<dbReference type="GO" id="GO:0061630">
    <property type="term" value="F:ubiquitin protein ligase activity"/>
    <property type="evidence" value="ECO:0007669"/>
    <property type="project" value="UniProtKB-EC"/>
</dbReference>
<evidence type="ECO:0000259" key="17">
    <source>
        <dbReference type="PROSITE" id="PS50089"/>
    </source>
</evidence>
<feature type="domain" description="SH3" evidence="16">
    <location>
        <begin position="937"/>
        <end position="996"/>
    </location>
</feature>
<dbReference type="SUPFAM" id="SSF50044">
    <property type="entry name" value="SH3-domain"/>
    <property type="match status" value="4"/>
</dbReference>
<dbReference type="CDD" id="cd16750">
    <property type="entry name" value="RING-HC_SH3RF3"/>
    <property type="match status" value="1"/>
</dbReference>
<dbReference type="InterPro" id="IPR017907">
    <property type="entry name" value="Znf_RING_CS"/>
</dbReference>
<dbReference type="SMART" id="SM00184">
    <property type="entry name" value="RING"/>
    <property type="match status" value="1"/>
</dbReference>
<feature type="domain" description="RING-type" evidence="17">
    <location>
        <begin position="12"/>
        <end position="53"/>
    </location>
</feature>
<keyword evidence="11" id="KW-0862">Zinc</keyword>
<feature type="region of interest" description="Disordered" evidence="15">
    <location>
        <begin position="270"/>
        <end position="431"/>
    </location>
</feature>
<dbReference type="Gene3D" id="3.30.40.10">
    <property type="entry name" value="Zinc/RING finger domain, C3HC4 (zinc finger)"/>
    <property type="match status" value="1"/>
</dbReference>
<dbReference type="eggNOG" id="KOG2995">
    <property type="taxonomic scope" value="Eukaryota"/>
</dbReference>
<keyword evidence="6" id="KW-0808">Transferase</keyword>
<dbReference type="Pfam" id="PF14604">
    <property type="entry name" value="SH3_9"/>
    <property type="match status" value="1"/>
</dbReference>
<evidence type="ECO:0000256" key="3">
    <source>
        <dbReference type="ARBA" id="ARBA00008649"/>
    </source>
</evidence>
<dbReference type="GO" id="GO:0016567">
    <property type="term" value="P:protein ubiquitination"/>
    <property type="evidence" value="ECO:0007669"/>
    <property type="project" value="UniProtKB-UniPathway"/>
</dbReference>
<feature type="domain" description="SH3" evidence="16">
    <location>
        <begin position="138"/>
        <end position="197"/>
    </location>
</feature>
<dbReference type="PROSITE" id="PS00518">
    <property type="entry name" value="ZF_RING_1"/>
    <property type="match status" value="1"/>
</dbReference>
<evidence type="ECO:0000256" key="15">
    <source>
        <dbReference type="SAM" id="MobiDB-lite"/>
    </source>
</evidence>
<dbReference type="Pfam" id="PF00097">
    <property type="entry name" value="zf-C3HC4"/>
    <property type="match status" value="1"/>
</dbReference>
<dbReference type="eggNOG" id="KOG2177">
    <property type="taxonomic scope" value="Eukaryota"/>
</dbReference>
<feature type="compositionally biased region" description="Polar residues" evidence="15">
    <location>
        <begin position="631"/>
        <end position="665"/>
    </location>
</feature>
<gene>
    <name evidence="18" type="ORF">L798_00764</name>
</gene>
<keyword evidence="19" id="KW-1185">Reference proteome</keyword>
<keyword evidence="5 14" id="KW-0728">SH3 domain</keyword>
<accession>A0A067QV46</accession>
<feature type="compositionally biased region" description="Low complexity" evidence="15">
    <location>
        <begin position="671"/>
        <end position="717"/>
    </location>
</feature>
<dbReference type="PRINTS" id="PR00452">
    <property type="entry name" value="SH3DOMAIN"/>
</dbReference>
<dbReference type="GO" id="GO:0008270">
    <property type="term" value="F:zinc ion binding"/>
    <property type="evidence" value="ECO:0007669"/>
    <property type="project" value="UniProtKB-KW"/>
</dbReference>
<evidence type="ECO:0000256" key="5">
    <source>
        <dbReference type="ARBA" id="ARBA00022443"/>
    </source>
</evidence>
<dbReference type="FunCoup" id="A0A067QV46">
    <property type="interactions" value="533"/>
</dbReference>
<dbReference type="PANTHER" id="PTHR14167:SF51">
    <property type="entry name" value="RING-TYPE E3 UBIQUITIN TRANSFERASE"/>
    <property type="match status" value="1"/>
</dbReference>
<dbReference type="STRING" id="136037.A0A067QV46"/>
<proteinExistence type="inferred from homology"/>
<dbReference type="PRINTS" id="PR00499">
    <property type="entry name" value="P67PHOX"/>
</dbReference>
<keyword evidence="8" id="KW-0677">Repeat</keyword>
<dbReference type="FunFam" id="2.30.30.40:FF:000001">
    <property type="entry name" value="Sorbin and SH3 domain-containing protein 1 isoform 2"/>
    <property type="match status" value="1"/>
</dbReference>
<comment type="pathway">
    <text evidence="2">Protein modification; protein ubiquitination.</text>
</comment>
<dbReference type="OMA" id="ISSSWHG"/>
<dbReference type="EC" id="2.3.2.27" evidence="4"/>
<keyword evidence="7" id="KW-0479">Metal-binding</keyword>
<feature type="region of interest" description="Disordered" evidence="15">
    <location>
        <begin position="591"/>
        <end position="728"/>
    </location>
</feature>
<feature type="compositionally biased region" description="Low complexity" evidence="15">
    <location>
        <begin position="597"/>
        <end position="619"/>
    </location>
</feature>
<feature type="region of interest" description="Disordered" evidence="15">
    <location>
        <begin position="472"/>
        <end position="521"/>
    </location>
</feature>
<dbReference type="Proteomes" id="UP000027135">
    <property type="component" value="Unassembled WGS sequence"/>
</dbReference>
<dbReference type="InParanoid" id="A0A067QV46"/>
<dbReference type="SUPFAM" id="SSF57850">
    <property type="entry name" value="RING/U-box"/>
    <property type="match status" value="1"/>
</dbReference>
<dbReference type="FunFam" id="3.30.40.10:FF:000077">
    <property type="entry name" value="E3 ubiquitin-protein ligase SH3RF1 isoform X1"/>
    <property type="match status" value="1"/>
</dbReference>
<evidence type="ECO:0000256" key="10">
    <source>
        <dbReference type="ARBA" id="ARBA00022786"/>
    </source>
</evidence>
<dbReference type="InterPro" id="IPR001841">
    <property type="entry name" value="Znf_RING"/>
</dbReference>
<dbReference type="CDD" id="cd11783">
    <property type="entry name" value="SH3_SH3RF_3"/>
    <property type="match status" value="1"/>
</dbReference>
<dbReference type="Pfam" id="PF00018">
    <property type="entry name" value="SH3_1"/>
    <property type="match status" value="2"/>
</dbReference>
<evidence type="ECO:0000256" key="7">
    <source>
        <dbReference type="ARBA" id="ARBA00022723"/>
    </source>
</evidence>
<dbReference type="SMART" id="SM00326">
    <property type="entry name" value="SH3"/>
    <property type="match status" value="4"/>
</dbReference>
<dbReference type="EMBL" id="KK853227">
    <property type="protein sequence ID" value="KDR09658.1"/>
    <property type="molecule type" value="Genomic_DNA"/>
</dbReference>
<feature type="domain" description="SH3" evidence="16">
    <location>
        <begin position="200"/>
        <end position="262"/>
    </location>
</feature>
<reference evidence="18 19" key="1">
    <citation type="journal article" date="2014" name="Nat. Commun.">
        <title>Molecular traces of alternative social organization in a termite genome.</title>
        <authorList>
            <person name="Terrapon N."/>
            <person name="Li C."/>
            <person name="Robertson H.M."/>
            <person name="Ji L."/>
            <person name="Meng X."/>
            <person name="Booth W."/>
            <person name="Chen Z."/>
            <person name="Childers C.P."/>
            <person name="Glastad K.M."/>
            <person name="Gokhale K."/>
            <person name="Gowin J."/>
            <person name="Gronenberg W."/>
            <person name="Hermansen R.A."/>
            <person name="Hu H."/>
            <person name="Hunt B.G."/>
            <person name="Huylmans A.K."/>
            <person name="Khalil S.M."/>
            <person name="Mitchell R.D."/>
            <person name="Munoz-Torres M.C."/>
            <person name="Mustard J.A."/>
            <person name="Pan H."/>
            <person name="Reese J.T."/>
            <person name="Scharf M.E."/>
            <person name="Sun F."/>
            <person name="Vogel H."/>
            <person name="Xiao J."/>
            <person name="Yang W."/>
            <person name="Yang Z."/>
            <person name="Yang Z."/>
            <person name="Zhou J."/>
            <person name="Zhu J."/>
            <person name="Brent C.S."/>
            <person name="Elsik C.G."/>
            <person name="Goodisman M.A."/>
            <person name="Liberles D.A."/>
            <person name="Roe R.M."/>
            <person name="Vargo E.L."/>
            <person name="Vilcinskas A."/>
            <person name="Wang J."/>
            <person name="Bornberg-Bauer E."/>
            <person name="Korb J."/>
            <person name="Zhang G."/>
            <person name="Liebig J."/>
        </authorList>
    </citation>
    <scope>NUCLEOTIDE SEQUENCE [LARGE SCALE GENOMIC DNA]</scope>
    <source>
        <tissue evidence="18">Whole organism</tissue>
    </source>
</reference>
<dbReference type="InterPro" id="IPR001452">
    <property type="entry name" value="SH3_domain"/>
</dbReference>
<dbReference type="AlphaFoldDB" id="A0A067QV46"/>
<organism evidence="18 19">
    <name type="scientific">Zootermopsis nevadensis</name>
    <name type="common">Dampwood termite</name>
    <dbReference type="NCBI Taxonomy" id="136037"/>
    <lineage>
        <taxon>Eukaryota</taxon>
        <taxon>Metazoa</taxon>
        <taxon>Ecdysozoa</taxon>
        <taxon>Arthropoda</taxon>
        <taxon>Hexapoda</taxon>
        <taxon>Insecta</taxon>
        <taxon>Pterygota</taxon>
        <taxon>Neoptera</taxon>
        <taxon>Polyneoptera</taxon>
        <taxon>Dictyoptera</taxon>
        <taxon>Blattodea</taxon>
        <taxon>Blattoidea</taxon>
        <taxon>Termitoidae</taxon>
        <taxon>Termopsidae</taxon>
        <taxon>Zootermopsis</taxon>
    </lineage>
</organism>
<evidence type="ECO:0000313" key="18">
    <source>
        <dbReference type="EMBL" id="KDR09658.1"/>
    </source>
</evidence>
<dbReference type="CDD" id="cd11787">
    <property type="entry name" value="SH3_SH3RF_2"/>
    <property type="match status" value="1"/>
</dbReference>
<dbReference type="CDD" id="cd11785">
    <property type="entry name" value="SH3_SH3RF_C"/>
    <property type="match status" value="1"/>
</dbReference>
<evidence type="ECO:0000256" key="2">
    <source>
        <dbReference type="ARBA" id="ARBA00004906"/>
    </source>
</evidence>
<evidence type="ECO:0000256" key="1">
    <source>
        <dbReference type="ARBA" id="ARBA00000900"/>
    </source>
</evidence>
<evidence type="ECO:0000256" key="14">
    <source>
        <dbReference type="PROSITE-ProRule" id="PRU00192"/>
    </source>
</evidence>
<feature type="compositionally biased region" description="Polar residues" evidence="15">
    <location>
        <begin position="318"/>
        <end position="339"/>
    </location>
</feature>
<evidence type="ECO:0000256" key="6">
    <source>
        <dbReference type="ARBA" id="ARBA00022679"/>
    </source>
</evidence>
<comment type="catalytic activity">
    <reaction evidence="1">
        <text>S-ubiquitinyl-[E2 ubiquitin-conjugating enzyme]-L-cysteine + [acceptor protein]-L-lysine = [E2 ubiquitin-conjugating enzyme]-L-cysteine + N(6)-ubiquitinyl-[acceptor protein]-L-lysine.</text>
        <dbReference type="EC" id="2.3.2.27"/>
    </reaction>
</comment>
<dbReference type="UniPathway" id="UPA00143"/>
<evidence type="ECO:0000256" key="12">
    <source>
        <dbReference type="ARBA" id="ARBA00022843"/>
    </source>
</evidence>
<feature type="compositionally biased region" description="Low complexity" evidence="15">
    <location>
        <begin position="340"/>
        <end position="379"/>
    </location>
</feature>
<dbReference type="InterPro" id="IPR028502">
    <property type="entry name" value="SH3RF3_RING-HC_Zfn"/>
</dbReference>
<evidence type="ECO:0000256" key="11">
    <source>
        <dbReference type="ARBA" id="ARBA00022833"/>
    </source>
</evidence>
<evidence type="ECO:0000256" key="4">
    <source>
        <dbReference type="ARBA" id="ARBA00012483"/>
    </source>
</evidence>
<keyword evidence="12" id="KW-0832">Ubl conjugation</keyword>
<keyword evidence="9 13" id="KW-0863">Zinc-finger</keyword>
<feature type="compositionally biased region" description="Polar residues" evidence="15">
    <location>
        <begin position="778"/>
        <end position="787"/>
    </location>
</feature>
<evidence type="ECO:0000256" key="13">
    <source>
        <dbReference type="PROSITE-ProRule" id="PRU00175"/>
    </source>
</evidence>
<keyword evidence="10" id="KW-0833">Ubl conjugation pathway</keyword>
<dbReference type="InterPro" id="IPR018957">
    <property type="entry name" value="Znf_C3HC4_RING-type"/>
</dbReference>
<evidence type="ECO:0000313" key="19">
    <source>
        <dbReference type="Proteomes" id="UP000027135"/>
    </source>
</evidence>
<feature type="region of interest" description="Disordered" evidence="15">
    <location>
        <begin position="778"/>
        <end position="822"/>
    </location>
</feature>
<dbReference type="PROSITE" id="PS50089">
    <property type="entry name" value="ZF_RING_2"/>
    <property type="match status" value="1"/>
</dbReference>
<dbReference type="PROSITE" id="PS50002">
    <property type="entry name" value="SH3"/>
    <property type="match status" value="4"/>
</dbReference>
<feature type="domain" description="SH3" evidence="16">
    <location>
        <begin position="519"/>
        <end position="580"/>
    </location>
</feature>